<name>A0A4C1SBN7_EUMVA</name>
<reference evidence="1 2" key="1">
    <citation type="journal article" date="2019" name="Commun. Biol.">
        <title>The bagworm genome reveals a unique fibroin gene that provides high tensile strength.</title>
        <authorList>
            <person name="Kono N."/>
            <person name="Nakamura H."/>
            <person name="Ohtoshi R."/>
            <person name="Tomita M."/>
            <person name="Numata K."/>
            <person name="Arakawa K."/>
        </authorList>
    </citation>
    <scope>NUCLEOTIDE SEQUENCE [LARGE SCALE GENOMIC DNA]</scope>
</reference>
<evidence type="ECO:0000313" key="2">
    <source>
        <dbReference type="Proteomes" id="UP000299102"/>
    </source>
</evidence>
<keyword evidence="2" id="KW-1185">Reference proteome</keyword>
<dbReference type="EMBL" id="BGZK01000003">
    <property type="protein sequence ID" value="GBO99511.1"/>
    <property type="molecule type" value="Genomic_DNA"/>
</dbReference>
<proteinExistence type="predicted"/>
<organism evidence="1 2">
    <name type="scientific">Eumeta variegata</name>
    <name type="common">Bagworm moth</name>
    <name type="synonym">Eumeta japonica</name>
    <dbReference type="NCBI Taxonomy" id="151549"/>
    <lineage>
        <taxon>Eukaryota</taxon>
        <taxon>Metazoa</taxon>
        <taxon>Ecdysozoa</taxon>
        <taxon>Arthropoda</taxon>
        <taxon>Hexapoda</taxon>
        <taxon>Insecta</taxon>
        <taxon>Pterygota</taxon>
        <taxon>Neoptera</taxon>
        <taxon>Endopterygota</taxon>
        <taxon>Lepidoptera</taxon>
        <taxon>Glossata</taxon>
        <taxon>Ditrysia</taxon>
        <taxon>Tineoidea</taxon>
        <taxon>Psychidae</taxon>
        <taxon>Oiketicinae</taxon>
        <taxon>Eumeta</taxon>
    </lineage>
</organism>
<dbReference type="AlphaFoldDB" id="A0A4C1SBN7"/>
<dbReference type="Proteomes" id="UP000299102">
    <property type="component" value="Unassembled WGS sequence"/>
</dbReference>
<accession>A0A4C1SBN7</accession>
<comment type="caution">
    <text evidence="1">The sequence shown here is derived from an EMBL/GenBank/DDBJ whole genome shotgun (WGS) entry which is preliminary data.</text>
</comment>
<gene>
    <name evidence="1" type="ORF">EVAR_687_1</name>
</gene>
<protein>
    <submittedName>
        <fullName evidence="1">Uncharacterized protein</fullName>
    </submittedName>
</protein>
<sequence>MKKTVIKTDIIQSKRRTTVAVDVCDVSGRTPSSEGVKRRAVWNYMQINFRGNTRGALVDTEANVSYNNFAKKTIDIEVAVPEKNKLKRECIISRDTSIGEACSMRFPHPPNPPTTSSEAQHTQVSVNGPFTILVFLKLRLCVINV</sequence>
<evidence type="ECO:0000313" key="1">
    <source>
        <dbReference type="EMBL" id="GBO99511.1"/>
    </source>
</evidence>